<proteinExistence type="predicted"/>
<evidence type="ECO:0000313" key="4">
    <source>
        <dbReference type="Proteomes" id="UP001236415"/>
    </source>
</evidence>
<keyword evidence="4" id="KW-1185">Reference proteome</keyword>
<protein>
    <recommendedName>
        <fullName evidence="5">SurA N-terminal domain-containing protein</fullName>
    </recommendedName>
</protein>
<dbReference type="RefSeq" id="WP_285745749.1">
    <property type="nucleotide sequence ID" value="NZ_CP127162.1"/>
</dbReference>
<feature type="chain" id="PRO_5045387508" description="SurA N-terminal domain-containing protein" evidence="2">
    <location>
        <begin position="27"/>
        <end position="215"/>
    </location>
</feature>
<gene>
    <name evidence="3" type="ORF">QPK24_02105</name>
</gene>
<dbReference type="Proteomes" id="UP001236415">
    <property type="component" value="Chromosome"/>
</dbReference>
<keyword evidence="1" id="KW-0175">Coiled coil</keyword>
<organism evidence="3 4">
    <name type="scientific">Paenibacillus polygoni</name>
    <dbReference type="NCBI Taxonomy" id="3050112"/>
    <lineage>
        <taxon>Bacteria</taxon>
        <taxon>Bacillati</taxon>
        <taxon>Bacillota</taxon>
        <taxon>Bacilli</taxon>
        <taxon>Bacillales</taxon>
        <taxon>Paenibacillaceae</taxon>
        <taxon>Paenibacillus</taxon>
    </lineage>
</organism>
<keyword evidence="2" id="KW-0732">Signal</keyword>
<dbReference type="EMBL" id="CP127162">
    <property type="protein sequence ID" value="WIV19565.1"/>
    <property type="molecule type" value="Genomic_DNA"/>
</dbReference>
<name>A0ABY8X2B1_9BACL</name>
<evidence type="ECO:0000256" key="1">
    <source>
        <dbReference type="SAM" id="Coils"/>
    </source>
</evidence>
<reference evidence="3 4" key="1">
    <citation type="submission" date="2023-06" db="EMBL/GenBank/DDBJ databases">
        <title>Paenibacillus polygonum sp. nov., an endophytic bacterium, isolated from Polygonum lapathifolium L. in Nanji Wetland National Nature Reserve, South of Poyang Lake, Jiangxi Province, China.</title>
        <authorList>
            <person name="Yu Z."/>
        </authorList>
    </citation>
    <scope>NUCLEOTIDE SEQUENCE [LARGE SCALE GENOMIC DNA]</scope>
    <source>
        <strain evidence="3 4">C31</strain>
    </source>
</reference>
<feature type="coiled-coil region" evidence="1">
    <location>
        <begin position="108"/>
        <end position="135"/>
    </location>
</feature>
<sequence length="215" mass="24186">MKKKILFIFSLSVVSALTLGAIYSSALDPFTNSIRKVESQLESNKQLQDKVLVEIGDIKVTNVELANLKANKLVETNPVIDESTLLKEIVVDKLFLELADDEGVTATYEEGKKEAERMRALLAKQSKEVQDTQKNFIELRGLTEEEYWTEYAPSEYQEQLTLQNLGQLLIKQGKIGVDKDSNTNLGQDLIKFKEQLLTDALSKGDVKIVDNSINF</sequence>
<evidence type="ECO:0008006" key="5">
    <source>
        <dbReference type="Google" id="ProtNLM"/>
    </source>
</evidence>
<evidence type="ECO:0000256" key="2">
    <source>
        <dbReference type="SAM" id="SignalP"/>
    </source>
</evidence>
<feature type="signal peptide" evidence="2">
    <location>
        <begin position="1"/>
        <end position="26"/>
    </location>
</feature>
<evidence type="ECO:0000313" key="3">
    <source>
        <dbReference type="EMBL" id="WIV19565.1"/>
    </source>
</evidence>
<accession>A0ABY8X2B1</accession>